<gene>
    <name evidence="2" type="ORF">CRG98_023860</name>
</gene>
<evidence type="ECO:0000313" key="2">
    <source>
        <dbReference type="EMBL" id="PKI55728.1"/>
    </source>
</evidence>
<dbReference type="EMBL" id="PGOL01001680">
    <property type="protein sequence ID" value="PKI55728.1"/>
    <property type="molecule type" value="Genomic_DNA"/>
</dbReference>
<dbReference type="Proteomes" id="UP000233551">
    <property type="component" value="Unassembled WGS sequence"/>
</dbReference>
<evidence type="ECO:0000256" key="1">
    <source>
        <dbReference type="SAM" id="MobiDB-lite"/>
    </source>
</evidence>
<feature type="compositionally biased region" description="Low complexity" evidence="1">
    <location>
        <begin position="43"/>
        <end position="61"/>
    </location>
</feature>
<reference evidence="2 3" key="1">
    <citation type="submission" date="2017-11" db="EMBL/GenBank/DDBJ databases">
        <title>De-novo sequencing of pomegranate (Punica granatum L.) genome.</title>
        <authorList>
            <person name="Akparov Z."/>
            <person name="Amiraslanov A."/>
            <person name="Hajiyeva S."/>
            <person name="Abbasov M."/>
            <person name="Kaur K."/>
            <person name="Hamwieh A."/>
            <person name="Solovyev V."/>
            <person name="Salamov A."/>
            <person name="Braich B."/>
            <person name="Kosarev P."/>
            <person name="Mahmoud A."/>
            <person name="Hajiyev E."/>
            <person name="Babayeva S."/>
            <person name="Izzatullayeva V."/>
            <person name="Mammadov A."/>
            <person name="Mammadov A."/>
            <person name="Sharifova S."/>
            <person name="Ojaghi J."/>
            <person name="Eynullazada K."/>
            <person name="Bayramov B."/>
            <person name="Abdulazimova A."/>
            <person name="Shahmuradov I."/>
        </authorList>
    </citation>
    <scope>NUCLEOTIDE SEQUENCE [LARGE SCALE GENOMIC DNA]</scope>
    <source>
        <strain evidence="3">cv. AG2017</strain>
        <tissue evidence="2">Leaf</tissue>
    </source>
</reference>
<evidence type="ECO:0000313" key="3">
    <source>
        <dbReference type="Proteomes" id="UP000233551"/>
    </source>
</evidence>
<feature type="region of interest" description="Disordered" evidence="1">
    <location>
        <begin position="1"/>
        <end position="82"/>
    </location>
</feature>
<dbReference type="AlphaFoldDB" id="A0A2I0JHI5"/>
<organism evidence="2 3">
    <name type="scientific">Punica granatum</name>
    <name type="common">Pomegranate</name>
    <dbReference type="NCBI Taxonomy" id="22663"/>
    <lineage>
        <taxon>Eukaryota</taxon>
        <taxon>Viridiplantae</taxon>
        <taxon>Streptophyta</taxon>
        <taxon>Embryophyta</taxon>
        <taxon>Tracheophyta</taxon>
        <taxon>Spermatophyta</taxon>
        <taxon>Magnoliopsida</taxon>
        <taxon>eudicotyledons</taxon>
        <taxon>Gunneridae</taxon>
        <taxon>Pentapetalae</taxon>
        <taxon>rosids</taxon>
        <taxon>malvids</taxon>
        <taxon>Myrtales</taxon>
        <taxon>Lythraceae</taxon>
        <taxon>Punica</taxon>
    </lineage>
</organism>
<comment type="caution">
    <text evidence="2">The sequence shown here is derived from an EMBL/GenBank/DDBJ whole genome shotgun (WGS) entry which is preliminary data.</text>
</comment>
<accession>A0A2I0JHI5</accession>
<proteinExistence type="predicted"/>
<keyword evidence="3" id="KW-1185">Reference proteome</keyword>
<name>A0A2I0JHI5_PUNGR</name>
<sequence>MLEFIGLSRGRLGETPVVGGGSASLPWMGELGEPPMFGGGSSSQGSGESRRASSSQGSGEARLPTSIGRRGARWASTGLSGPVHCNSTISYQEYQ</sequence>
<protein>
    <submittedName>
        <fullName evidence="2">Uncharacterized protein</fullName>
    </submittedName>
</protein>